<comment type="caution">
    <text evidence="2">The sequence shown here is derived from an EMBL/GenBank/DDBJ whole genome shotgun (WGS) entry which is preliminary data.</text>
</comment>
<proteinExistence type="predicted"/>
<sequence length="130" mass="15304">MQYIDDDDDDDEDDDEDDEDDDEDDADDDEDFDDDDDDDDDEDDDDEDDDDDGDDDEDVRRGFFNRAFTVGPLLQSGFGFFPLQEEEKYEEVKRILGLYRIPSALRSILVILSIVRRLYVCIVFWDEEDN</sequence>
<gene>
    <name evidence="2" type="ORF">RRG08_032970</name>
</gene>
<protein>
    <submittedName>
        <fullName evidence="2">Uncharacterized protein</fullName>
    </submittedName>
</protein>
<evidence type="ECO:0000256" key="1">
    <source>
        <dbReference type="SAM" id="MobiDB-lite"/>
    </source>
</evidence>
<dbReference type="EMBL" id="JAWDGP010005567">
    <property type="protein sequence ID" value="KAK3756047.1"/>
    <property type="molecule type" value="Genomic_DNA"/>
</dbReference>
<name>A0AAE1D3F4_9GAST</name>
<accession>A0AAE1D3F4</accession>
<evidence type="ECO:0000313" key="3">
    <source>
        <dbReference type="Proteomes" id="UP001283361"/>
    </source>
</evidence>
<dbReference type="AlphaFoldDB" id="A0AAE1D3F4"/>
<reference evidence="2" key="1">
    <citation type="journal article" date="2023" name="G3 (Bethesda)">
        <title>A reference genome for the long-term kleptoplast-retaining sea slug Elysia crispata morphotype clarki.</title>
        <authorList>
            <person name="Eastman K.E."/>
            <person name="Pendleton A.L."/>
            <person name="Shaikh M.A."/>
            <person name="Suttiyut T."/>
            <person name="Ogas R."/>
            <person name="Tomko P."/>
            <person name="Gavelis G."/>
            <person name="Widhalm J.R."/>
            <person name="Wisecaver J.H."/>
        </authorList>
    </citation>
    <scope>NUCLEOTIDE SEQUENCE</scope>
    <source>
        <strain evidence="2">ECLA1</strain>
    </source>
</reference>
<evidence type="ECO:0000313" key="2">
    <source>
        <dbReference type="EMBL" id="KAK3756047.1"/>
    </source>
</evidence>
<organism evidence="2 3">
    <name type="scientific">Elysia crispata</name>
    <name type="common">lettuce slug</name>
    <dbReference type="NCBI Taxonomy" id="231223"/>
    <lineage>
        <taxon>Eukaryota</taxon>
        <taxon>Metazoa</taxon>
        <taxon>Spiralia</taxon>
        <taxon>Lophotrochozoa</taxon>
        <taxon>Mollusca</taxon>
        <taxon>Gastropoda</taxon>
        <taxon>Heterobranchia</taxon>
        <taxon>Euthyneura</taxon>
        <taxon>Panpulmonata</taxon>
        <taxon>Sacoglossa</taxon>
        <taxon>Placobranchoidea</taxon>
        <taxon>Plakobranchidae</taxon>
        <taxon>Elysia</taxon>
    </lineage>
</organism>
<feature type="compositionally biased region" description="Acidic residues" evidence="1">
    <location>
        <begin position="1"/>
        <end position="57"/>
    </location>
</feature>
<feature type="region of interest" description="Disordered" evidence="1">
    <location>
        <begin position="1"/>
        <end position="59"/>
    </location>
</feature>
<dbReference type="Proteomes" id="UP001283361">
    <property type="component" value="Unassembled WGS sequence"/>
</dbReference>
<keyword evidence="3" id="KW-1185">Reference proteome</keyword>